<dbReference type="Pfam" id="PF02384">
    <property type="entry name" value="N6_Mtase"/>
    <property type="match status" value="1"/>
</dbReference>
<dbReference type="CDD" id="cd02440">
    <property type="entry name" value="AdoMet_MTases"/>
    <property type="match status" value="1"/>
</dbReference>
<dbReference type="InterPro" id="IPR050953">
    <property type="entry name" value="N4_N6_ade-DNA_methylase"/>
</dbReference>
<sequence length="462" mass="52689">MTTTEFSQAIFEYEGALALSKRKAEGIFYTDLSLAEKIVRELSIPKDATVLDPCCGTGSFNYAATKYGITSVYGTDIDNDAITLCIENIPNAKFVRANSIEIDSSLLLSKLSILNKPDYVIGNPPYAKWAPSKWTSPSFSRKVIMSGNNLFVAALFRALEIVKEDGFISYIIPKNFLHVATYSQLRKELLQNKTIISIIDIGAYFKNVRGEQIIITIKNSIPKDNKISIKKLIKGNFVLQLDVEQTFFDDEILLYNNKIDFLIYQKLDTHHKLKDICTGYIGRGRSSAPNVIIGKNIRKFGYKKTETPLVGNQIFIQNIYSTESGIIAAFGGSLEASQTVTILTDGDERMCRFILGILHSQLCNFFLYKYCYNYSKLTMHTDANYLKKIPLPEINANLMEELITIVTLLEKEEYMSFSWFEHIKKLNIIIYDAYKLNEDERAYVDKEMKFIQSKKWSENGFF</sequence>
<evidence type="ECO:0000256" key="2">
    <source>
        <dbReference type="ARBA" id="ARBA00022603"/>
    </source>
</evidence>
<evidence type="ECO:0000256" key="1">
    <source>
        <dbReference type="ARBA" id="ARBA00011900"/>
    </source>
</evidence>
<proteinExistence type="predicted"/>
<evidence type="ECO:0000259" key="5">
    <source>
        <dbReference type="Pfam" id="PF02384"/>
    </source>
</evidence>
<dbReference type="SUPFAM" id="SSF53335">
    <property type="entry name" value="S-adenosyl-L-methionine-dependent methyltransferases"/>
    <property type="match status" value="1"/>
</dbReference>
<keyword evidence="3 6" id="KW-0808">Transferase</keyword>
<comment type="catalytic activity">
    <reaction evidence="4">
        <text>a 2'-deoxyadenosine in DNA + S-adenosyl-L-methionine = an N(6)-methyl-2'-deoxyadenosine in DNA + S-adenosyl-L-homocysteine + H(+)</text>
        <dbReference type="Rhea" id="RHEA:15197"/>
        <dbReference type="Rhea" id="RHEA-COMP:12418"/>
        <dbReference type="Rhea" id="RHEA-COMP:12419"/>
        <dbReference type="ChEBI" id="CHEBI:15378"/>
        <dbReference type="ChEBI" id="CHEBI:57856"/>
        <dbReference type="ChEBI" id="CHEBI:59789"/>
        <dbReference type="ChEBI" id="CHEBI:90615"/>
        <dbReference type="ChEBI" id="CHEBI:90616"/>
        <dbReference type="EC" id="2.1.1.72"/>
    </reaction>
</comment>
<dbReference type="GO" id="GO:0008170">
    <property type="term" value="F:N-methyltransferase activity"/>
    <property type="evidence" value="ECO:0007669"/>
    <property type="project" value="InterPro"/>
</dbReference>
<accession>A0A5J4SAB6</accession>
<dbReference type="PANTHER" id="PTHR33841:SF1">
    <property type="entry name" value="DNA METHYLTRANSFERASE A"/>
    <property type="match status" value="1"/>
</dbReference>
<organism evidence="6">
    <name type="scientific">termite gut metagenome</name>
    <dbReference type="NCBI Taxonomy" id="433724"/>
    <lineage>
        <taxon>unclassified sequences</taxon>
        <taxon>metagenomes</taxon>
        <taxon>organismal metagenomes</taxon>
    </lineage>
</organism>
<dbReference type="EC" id="2.1.1.72" evidence="1"/>
<feature type="domain" description="DNA methylase adenine-specific" evidence="5">
    <location>
        <begin position="17"/>
        <end position="217"/>
    </location>
</feature>
<dbReference type="InterPro" id="IPR029063">
    <property type="entry name" value="SAM-dependent_MTases_sf"/>
</dbReference>
<protein>
    <recommendedName>
        <fullName evidence="1">site-specific DNA-methyltransferase (adenine-specific)</fullName>
        <ecNumber evidence="1">2.1.1.72</ecNumber>
    </recommendedName>
</protein>
<gene>
    <name evidence="6" type="ORF">EZS27_010019</name>
</gene>
<evidence type="ECO:0000256" key="4">
    <source>
        <dbReference type="ARBA" id="ARBA00047942"/>
    </source>
</evidence>
<comment type="caution">
    <text evidence="6">The sequence shown here is derived from an EMBL/GenBank/DDBJ whole genome shotgun (WGS) entry which is preliminary data.</text>
</comment>
<dbReference type="Gene3D" id="3.40.50.150">
    <property type="entry name" value="Vaccinia Virus protein VP39"/>
    <property type="match status" value="1"/>
</dbReference>
<dbReference type="GO" id="GO:0032259">
    <property type="term" value="P:methylation"/>
    <property type="evidence" value="ECO:0007669"/>
    <property type="project" value="UniProtKB-KW"/>
</dbReference>
<dbReference type="GO" id="GO:0003677">
    <property type="term" value="F:DNA binding"/>
    <property type="evidence" value="ECO:0007669"/>
    <property type="project" value="InterPro"/>
</dbReference>
<dbReference type="GO" id="GO:0009007">
    <property type="term" value="F:site-specific DNA-methyltransferase (adenine-specific) activity"/>
    <property type="evidence" value="ECO:0007669"/>
    <property type="project" value="UniProtKB-EC"/>
</dbReference>
<dbReference type="PRINTS" id="PR00507">
    <property type="entry name" value="N12N6MTFRASE"/>
</dbReference>
<evidence type="ECO:0000313" key="6">
    <source>
        <dbReference type="EMBL" id="KAA6342221.1"/>
    </source>
</evidence>
<keyword evidence="2 6" id="KW-0489">Methyltransferase</keyword>
<dbReference type="AlphaFoldDB" id="A0A5J4SAB6"/>
<evidence type="ECO:0000256" key="3">
    <source>
        <dbReference type="ARBA" id="ARBA00022679"/>
    </source>
</evidence>
<dbReference type="InterPro" id="IPR003356">
    <property type="entry name" value="DNA_methylase_A-5"/>
</dbReference>
<name>A0A5J4SAB6_9ZZZZ</name>
<dbReference type="EMBL" id="SNRY01000339">
    <property type="protein sequence ID" value="KAA6342221.1"/>
    <property type="molecule type" value="Genomic_DNA"/>
</dbReference>
<dbReference type="PANTHER" id="PTHR33841">
    <property type="entry name" value="DNA METHYLTRANSFERASE YEEA-RELATED"/>
    <property type="match status" value="1"/>
</dbReference>
<reference evidence="6" key="1">
    <citation type="submission" date="2019-03" db="EMBL/GenBank/DDBJ databases">
        <title>Single cell metagenomics reveals metabolic interactions within the superorganism composed of flagellate Streblomastix strix and complex community of Bacteroidetes bacteria on its surface.</title>
        <authorList>
            <person name="Treitli S.C."/>
            <person name="Kolisko M."/>
            <person name="Husnik F."/>
            <person name="Keeling P."/>
            <person name="Hampl V."/>
        </authorList>
    </citation>
    <scope>NUCLEOTIDE SEQUENCE</scope>
    <source>
        <strain evidence="6">STM</strain>
    </source>
</reference>